<feature type="transmembrane region" description="Helical" evidence="2">
    <location>
        <begin position="400"/>
        <end position="419"/>
    </location>
</feature>
<feature type="transmembrane region" description="Helical" evidence="2">
    <location>
        <begin position="554"/>
        <end position="575"/>
    </location>
</feature>
<sequence>MAELRQQAGAPDHIDVDKLNEIVAEADTGGRKPGKGTARLIFVVALAWSLFQLWYASPIPFALGFGVVSDSIARSVHLAFALFLAMLTFPAFRSSPRSHVPVADWILAIAGAASALYLVVFYKDIAARPGLPTGMDLTVSIIGVLVLLEAARRAVGPAITIIALLMLVYIFVGPHMPGLLAHKGATLSRASSQMWLTSEGVFGVALGVSTNVVFMFVLFGTLLERAGAGSYFIQLAFSVLGKYRGGPAKAGVVASGLTGMIWGSSIANVVTTGTFTIPLMKKVGYSPVKAGAIECAAGVNGQIMPPVMGAAAFLIAEYVGIPYSEVVKHAFLPALLTYGSLFYIVDIEAMKMGLKGLPSRSIHPAFQTALRSLMGICGFIILAGLVYYGIGWVKVVSGDAAIWIVAAGLTAAYVGLIAYKARFADLPVERLRGDILEIPHFGETARTGLHFLLPVVLLIWCLMVEEMSPGLSAFWGSVALMALLVTQRPLTAFFRNDRRLMAHCRQGFEELFDGLSAAARNMTTVGVATATAGIIVGTVLLTGVGLVMTEIVEFISGGSFIVMLVFTAIICLILGMGMPTTASYVVVATLMAPIIVDLAAQNDLAVPLVAVHLFVFYFGLMADVTPPVGLAAYAAAAISGADPVKTGFQGFKYEIRTALLPFIFIFNNGLLMIDLQGPMDFILVIATASLAMIAFVGATQNWVLVRNRWFETVALLLICFTLFRPGFWLDMVSAPYVKEPASELNRIVEEMPKGEALRLRVRTVNVDGDDIDKVVRLDLAEGNTAAERLQTAGLSVTSLGDSLSVGVVRLGSQAAKLRLQPGDEIEEIMVPADRPSRYWFAIPAFVLFALIFWQQRRRRATEATPAGAGLRSFAS</sequence>
<dbReference type="InterPro" id="IPR010656">
    <property type="entry name" value="DctM"/>
</dbReference>
<dbReference type="Pfam" id="PF06808">
    <property type="entry name" value="DctM"/>
    <property type="match status" value="2"/>
</dbReference>
<feature type="transmembrane region" description="Helical" evidence="2">
    <location>
        <begin position="710"/>
        <end position="729"/>
    </location>
</feature>
<feature type="domain" description="TRAP C4-dicarboxylate transport system permease DctM subunit" evidence="3">
    <location>
        <begin position="428"/>
        <end position="675"/>
    </location>
</feature>
<feature type="transmembrane region" description="Helical" evidence="2">
    <location>
        <begin position="330"/>
        <end position="347"/>
    </location>
</feature>
<keyword evidence="2" id="KW-0812">Transmembrane</keyword>
<feature type="transmembrane region" description="Helical" evidence="2">
    <location>
        <begin position="37"/>
        <end position="55"/>
    </location>
</feature>
<comment type="caution">
    <text evidence="4">The sequence shown here is derived from an EMBL/GenBank/DDBJ whole genome shotgun (WGS) entry which is preliminary data.</text>
</comment>
<feature type="transmembrane region" description="Helical" evidence="2">
    <location>
        <begin position="368"/>
        <end position="388"/>
    </location>
</feature>
<dbReference type="Proteomes" id="UP000240653">
    <property type="component" value="Unassembled WGS sequence"/>
</dbReference>
<dbReference type="InterPro" id="IPR011853">
    <property type="entry name" value="TRAP_DctM-Dct_fused"/>
</dbReference>
<feature type="transmembrane region" description="Helical" evidence="2">
    <location>
        <begin position="525"/>
        <end position="548"/>
    </location>
</feature>
<feature type="transmembrane region" description="Helical" evidence="2">
    <location>
        <begin position="75"/>
        <end position="92"/>
    </location>
</feature>
<dbReference type="RefSeq" id="WP_106726334.1">
    <property type="nucleotide sequence ID" value="NZ_PXYL01000015.1"/>
</dbReference>
<keyword evidence="5" id="KW-1185">Reference proteome</keyword>
<accession>A0A2P7S3M4</accession>
<keyword evidence="1" id="KW-1003">Cell membrane</keyword>
<feature type="transmembrane region" description="Helical" evidence="2">
    <location>
        <begin position="472"/>
        <end position="491"/>
    </location>
</feature>
<evidence type="ECO:0000259" key="3">
    <source>
        <dbReference type="Pfam" id="PF06808"/>
    </source>
</evidence>
<keyword evidence="2" id="KW-1133">Transmembrane helix</keyword>
<keyword evidence="2" id="KW-0472">Membrane</keyword>
<dbReference type="OrthoDB" id="9759894at2"/>
<dbReference type="Pfam" id="PF11874">
    <property type="entry name" value="DUF3394"/>
    <property type="match status" value="1"/>
</dbReference>
<feature type="transmembrane region" description="Helical" evidence="2">
    <location>
        <begin position="681"/>
        <end position="698"/>
    </location>
</feature>
<gene>
    <name evidence="4" type="ORF">C7I85_22835</name>
</gene>
<protein>
    <submittedName>
        <fullName evidence="4">C4-dicarboxylate ABC transporter</fullName>
    </submittedName>
</protein>
<dbReference type="GO" id="GO:0022857">
    <property type="term" value="F:transmembrane transporter activity"/>
    <property type="evidence" value="ECO:0007669"/>
    <property type="project" value="UniProtKB-UniRule"/>
</dbReference>
<feature type="domain" description="TRAP C4-dicarboxylate transport system permease DctM subunit" evidence="3">
    <location>
        <begin position="142"/>
        <end position="400"/>
    </location>
</feature>
<feature type="transmembrane region" description="Helical" evidence="2">
    <location>
        <begin position="158"/>
        <end position="180"/>
    </location>
</feature>
<feature type="transmembrane region" description="Helical" evidence="2">
    <location>
        <begin position="440"/>
        <end position="460"/>
    </location>
</feature>
<evidence type="ECO:0000313" key="5">
    <source>
        <dbReference type="Proteomes" id="UP000240653"/>
    </source>
</evidence>
<proteinExistence type="predicted"/>
<organism evidence="4 5">
    <name type="scientific">Pseudaminobacter soli</name>
    <name type="common">ex Li et al. 2025</name>
    <dbReference type="NCBI Taxonomy" id="1295366"/>
    <lineage>
        <taxon>Bacteria</taxon>
        <taxon>Pseudomonadati</taxon>
        <taxon>Pseudomonadota</taxon>
        <taxon>Alphaproteobacteria</taxon>
        <taxon>Hyphomicrobiales</taxon>
        <taxon>Phyllobacteriaceae</taxon>
        <taxon>Pseudaminobacter</taxon>
    </lineage>
</organism>
<feature type="transmembrane region" description="Helical" evidence="2">
    <location>
        <begin position="104"/>
        <end position="122"/>
    </location>
</feature>
<dbReference type="AlphaFoldDB" id="A0A2P7S3M4"/>
<evidence type="ECO:0000256" key="2">
    <source>
        <dbReference type="SAM" id="Phobius"/>
    </source>
</evidence>
<keyword evidence="1" id="KW-0997">Cell inner membrane</keyword>
<feature type="transmembrane region" description="Helical" evidence="2">
    <location>
        <begin position="582"/>
        <end position="601"/>
    </location>
</feature>
<comment type="subcellular location">
    <subcellularLocation>
        <location evidence="1">Cell inner membrane</location>
        <topology evidence="1">Multi-pass membrane protein</topology>
    </subcellularLocation>
</comment>
<feature type="transmembrane region" description="Helical" evidence="2">
    <location>
        <begin position="134"/>
        <end position="151"/>
    </location>
</feature>
<reference evidence="4 5" key="1">
    <citation type="submission" date="2018-03" db="EMBL/GenBank/DDBJ databases">
        <title>The draft genome of Mesorhizobium soli JCM 19897.</title>
        <authorList>
            <person name="Li L."/>
            <person name="Liu L."/>
            <person name="Liang L."/>
            <person name="Wang T."/>
            <person name="Zhang X."/>
        </authorList>
    </citation>
    <scope>NUCLEOTIDE SEQUENCE [LARGE SCALE GENOMIC DNA]</scope>
    <source>
        <strain evidence="4 5">JCM 19897</strain>
    </source>
</reference>
<dbReference type="EMBL" id="PXYL01000015">
    <property type="protein sequence ID" value="PSJ57078.1"/>
    <property type="molecule type" value="Genomic_DNA"/>
</dbReference>
<feature type="transmembrane region" description="Helical" evidence="2">
    <location>
        <begin position="836"/>
        <end position="853"/>
    </location>
</feature>
<dbReference type="PANTHER" id="PTHR43849">
    <property type="entry name" value="BLL3936 PROTEIN"/>
    <property type="match status" value="1"/>
</dbReference>
<evidence type="ECO:0000256" key="1">
    <source>
        <dbReference type="RuleBase" id="RU369079"/>
    </source>
</evidence>
<comment type="function">
    <text evidence="1">Part of the tripartite ATP-independent periplasmic (TRAP) transport system.</text>
</comment>
<dbReference type="InterPro" id="IPR021814">
    <property type="entry name" value="DUF3394"/>
</dbReference>
<feature type="transmembrane region" description="Helical" evidence="2">
    <location>
        <begin position="657"/>
        <end position="675"/>
    </location>
</feature>
<evidence type="ECO:0000313" key="4">
    <source>
        <dbReference type="EMBL" id="PSJ57078.1"/>
    </source>
</evidence>
<keyword evidence="1" id="KW-0813">Transport</keyword>
<name>A0A2P7S3M4_9HYPH</name>
<dbReference type="NCBIfam" id="TIGR02123">
    <property type="entry name" value="TRAP_fused"/>
    <property type="match status" value="1"/>
</dbReference>
<feature type="transmembrane region" description="Helical" evidence="2">
    <location>
        <begin position="200"/>
        <end position="223"/>
    </location>
</feature>
<dbReference type="GO" id="GO:0005886">
    <property type="term" value="C:plasma membrane"/>
    <property type="evidence" value="ECO:0007669"/>
    <property type="project" value="UniProtKB-SubCell"/>
</dbReference>
<feature type="transmembrane region" description="Helical" evidence="2">
    <location>
        <begin position="613"/>
        <end position="636"/>
    </location>
</feature>
<dbReference type="PANTHER" id="PTHR43849:SF2">
    <property type="entry name" value="BLL3936 PROTEIN"/>
    <property type="match status" value="1"/>
</dbReference>